<sequence length="345" mass="38497">MEGKRNKKKIIGIILALAIVALAAVIVKILFFSENKEAQEKEDAMNAAASTEQYEEQTEGSETFVIFGVDSRSGDLGKGTRSDSIMVANVDHETKEIKVASIYRDTYVDIDGHGLDKITHAHAYGGPVFAMDTVNRNFDLNIEKYITVNFGNVAEVIDDIGGIELDITSEELRYINKYIDEINKVENTNSSHISNTGTQKVDGVQAVAYSRIRYTAGGDYKRAERQRTVLLKMFEAAKQQNTVKLLGIAKDMMDKIGTNYSSGEVIEILSYLAKYNMEETKGFPNKLWGGTIEGTWYAVPVTLESNAQALHNYLFNDEKYEPSDKVKEISEEIKKVASTPNEELE</sequence>
<accession>A0A9D2PJM1</accession>
<evidence type="ECO:0000256" key="1">
    <source>
        <dbReference type="ARBA" id="ARBA00006068"/>
    </source>
</evidence>
<evidence type="ECO:0000313" key="5">
    <source>
        <dbReference type="Proteomes" id="UP000823904"/>
    </source>
</evidence>
<reference evidence="4" key="1">
    <citation type="journal article" date="2021" name="PeerJ">
        <title>Extensive microbial diversity within the chicken gut microbiome revealed by metagenomics and culture.</title>
        <authorList>
            <person name="Gilroy R."/>
            <person name="Ravi A."/>
            <person name="Getino M."/>
            <person name="Pursley I."/>
            <person name="Horton D.L."/>
            <person name="Alikhan N.F."/>
            <person name="Baker D."/>
            <person name="Gharbi K."/>
            <person name="Hall N."/>
            <person name="Watson M."/>
            <person name="Adriaenssens E.M."/>
            <person name="Foster-Nyarko E."/>
            <person name="Jarju S."/>
            <person name="Secka A."/>
            <person name="Antonio M."/>
            <person name="Oren A."/>
            <person name="Chaudhuri R.R."/>
            <person name="La Ragione R."/>
            <person name="Hildebrand F."/>
            <person name="Pallen M.J."/>
        </authorList>
    </citation>
    <scope>NUCLEOTIDE SEQUENCE</scope>
    <source>
        <strain evidence="4">ChiSjej3B21-8574</strain>
    </source>
</reference>
<organism evidence="4 5">
    <name type="scientific">Candidatus Anaerostipes avistercoris</name>
    <dbReference type="NCBI Taxonomy" id="2838462"/>
    <lineage>
        <taxon>Bacteria</taxon>
        <taxon>Bacillati</taxon>
        <taxon>Bacillota</taxon>
        <taxon>Clostridia</taxon>
        <taxon>Lachnospirales</taxon>
        <taxon>Lachnospiraceae</taxon>
        <taxon>Anaerostipes</taxon>
    </lineage>
</organism>
<dbReference type="PANTHER" id="PTHR33392:SF6">
    <property type="entry name" value="POLYISOPRENYL-TEICHOIC ACID--PEPTIDOGLYCAN TEICHOIC ACID TRANSFERASE TAGU"/>
    <property type="match status" value="1"/>
</dbReference>
<dbReference type="Proteomes" id="UP000823904">
    <property type="component" value="Unassembled WGS sequence"/>
</dbReference>
<dbReference type="InterPro" id="IPR050922">
    <property type="entry name" value="LytR/CpsA/Psr_CW_biosynth"/>
</dbReference>
<feature type="transmembrane region" description="Helical" evidence="2">
    <location>
        <begin position="12"/>
        <end position="32"/>
    </location>
</feature>
<comment type="similarity">
    <text evidence="1">Belongs to the LytR/CpsA/Psr (LCP) family.</text>
</comment>
<dbReference type="InterPro" id="IPR004474">
    <property type="entry name" value="LytR_CpsA_psr"/>
</dbReference>
<dbReference type="AlphaFoldDB" id="A0A9D2PJM1"/>
<dbReference type="Gene3D" id="3.40.630.190">
    <property type="entry name" value="LCP protein"/>
    <property type="match status" value="1"/>
</dbReference>
<protein>
    <submittedName>
        <fullName evidence="4">LCP family protein</fullName>
    </submittedName>
</protein>
<reference evidence="4" key="2">
    <citation type="submission" date="2021-04" db="EMBL/GenBank/DDBJ databases">
        <authorList>
            <person name="Gilroy R."/>
        </authorList>
    </citation>
    <scope>NUCLEOTIDE SEQUENCE</scope>
    <source>
        <strain evidence="4">ChiSjej3B21-8574</strain>
    </source>
</reference>
<keyword evidence="2" id="KW-1133">Transmembrane helix</keyword>
<dbReference type="NCBIfam" id="TIGR00350">
    <property type="entry name" value="lytR_cpsA_psr"/>
    <property type="match status" value="1"/>
</dbReference>
<proteinExistence type="inferred from homology"/>
<keyword evidence="2" id="KW-0812">Transmembrane</keyword>
<dbReference type="EMBL" id="DWWD01000033">
    <property type="protein sequence ID" value="HJC50645.1"/>
    <property type="molecule type" value="Genomic_DNA"/>
</dbReference>
<evidence type="ECO:0000256" key="2">
    <source>
        <dbReference type="SAM" id="Phobius"/>
    </source>
</evidence>
<gene>
    <name evidence="4" type="ORF">H9754_08775</name>
</gene>
<comment type="caution">
    <text evidence="4">The sequence shown here is derived from an EMBL/GenBank/DDBJ whole genome shotgun (WGS) entry which is preliminary data.</text>
</comment>
<name>A0A9D2PJM1_9FIRM</name>
<evidence type="ECO:0000259" key="3">
    <source>
        <dbReference type="Pfam" id="PF03816"/>
    </source>
</evidence>
<feature type="domain" description="Cell envelope-related transcriptional attenuator" evidence="3">
    <location>
        <begin position="81"/>
        <end position="238"/>
    </location>
</feature>
<dbReference type="Pfam" id="PF03816">
    <property type="entry name" value="LytR_cpsA_psr"/>
    <property type="match status" value="1"/>
</dbReference>
<keyword evidence="2" id="KW-0472">Membrane</keyword>
<evidence type="ECO:0000313" key="4">
    <source>
        <dbReference type="EMBL" id="HJC50645.1"/>
    </source>
</evidence>
<dbReference type="PANTHER" id="PTHR33392">
    <property type="entry name" value="POLYISOPRENYL-TEICHOIC ACID--PEPTIDOGLYCAN TEICHOIC ACID TRANSFERASE TAGU"/>
    <property type="match status" value="1"/>
</dbReference>